<protein>
    <submittedName>
        <fullName evidence="2">Uncharacterized protein</fullName>
    </submittedName>
</protein>
<keyword evidence="1" id="KW-0472">Membrane</keyword>
<name>A0A1E5BJQ0_9VIBR</name>
<evidence type="ECO:0000313" key="3">
    <source>
        <dbReference type="Proteomes" id="UP000094741"/>
    </source>
</evidence>
<feature type="transmembrane region" description="Helical" evidence="1">
    <location>
        <begin position="142"/>
        <end position="166"/>
    </location>
</feature>
<dbReference type="STRING" id="1187848.A1QO_04015"/>
<feature type="transmembrane region" description="Helical" evidence="1">
    <location>
        <begin position="102"/>
        <end position="122"/>
    </location>
</feature>
<organism evidence="2 3">
    <name type="scientific">Vibrio genomosp. F10 str. ZF-129</name>
    <dbReference type="NCBI Taxonomy" id="1187848"/>
    <lineage>
        <taxon>Bacteria</taxon>
        <taxon>Pseudomonadati</taxon>
        <taxon>Pseudomonadota</taxon>
        <taxon>Gammaproteobacteria</taxon>
        <taxon>Vibrionales</taxon>
        <taxon>Vibrionaceae</taxon>
        <taxon>Vibrio</taxon>
    </lineage>
</organism>
<evidence type="ECO:0000313" key="2">
    <source>
        <dbReference type="EMBL" id="OEE37277.1"/>
    </source>
</evidence>
<accession>A0A1E5BJQ0</accession>
<dbReference type="AlphaFoldDB" id="A0A1E5BJQ0"/>
<comment type="caution">
    <text evidence="2">The sequence shown here is derived from an EMBL/GenBank/DDBJ whole genome shotgun (WGS) entry which is preliminary data.</text>
</comment>
<gene>
    <name evidence="2" type="ORF">A1QO_04015</name>
</gene>
<dbReference type="Proteomes" id="UP000094741">
    <property type="component" value="Unassembled WGS sequence"/>
</dbReference>
<dbReference type="EMBL" id="AJYQ02000020">
    <property type="protein sequence ID" value="OEE37277.1"/>
    <property type="molecule type" value="Genomic_DNA"/>
</dbReference>
<reference evidence="2 3" key="1">
    <citation type="journal article" date="2012" name="Science">
        <title>Ecological populations of bacteria act as socially cohesive units of antibiotic production and resistance.</title>
        <authorList>
            <person name="Cordero O.X."/>
            <person name="Wildschutte H."/>
            <person name="Kirkup B."/>
            <person name="Proehl S."/>
            <person name="Ngo L."/>
            <person name="Hussain F."/>
            <person name="Le Roux F."/>
            <person name="Mincer T."/>
            <person name="Polz M.F."/>
        </authorList>
    </citation>
    <scope>NUCLEOTIDE SEQUENCE [LARGE SCALE GENOMIC DNA]</scope>
    <source>
        <strain evidence="2 3">ZF-129</strain>
    </source>
</reference>
<evidence type="ECO:0000256" key="1">
    <source>
        <dbReference type="SAM" id="Phobius"/>
    </source>
</evidence>
<proteinExistence type="predicted"/>
<keyword evidence="1" id="KW-0812">Transmembrane</keyword>
<sequence length="167" mass="19230">MSALALSVQSILHWGVLTYMVNEVKVVNDRLLDESVLSYADQTLLRGYQDKPAIAYDKTTLLKLLREHDRLTSVYGFEAPYYPSLVLLNNNMNFRIIMLNSLFYIGLVGIVTLVMCFFNAILNSRRVMMLVPIHRWIGFLQYSPITLLVILMTGTYCFQFIPLILLI</sequence>
<keyword evidence="1" id="KW-1133">Transmembrane helix</keyword>